<gene>
    <name evidence="1" type="ORF">L195_g059639</name>
</gene>
<feature type="non-terminal residue" evidence="1">
    <location>
        <position position="172"/>
    </location>
</feature>
<protein>
    <submittedName>
        <fullName evidence="1">Uncharacterized protein</fullName>
    </submittedName>
</protein>
<proteinExistence type="predicted"/>
<dbReference type="EMBL" id="ASHM01131603">
    <property type="protein sequence ID" value="PNX59336.1"/>
    <property type="molecule type" value="Genomic_DNA"/>
</dbReference>
<evidence type="ECO:0000313" key="2">
    <source>
        <dbReference type="Proteomes" id="UP000236291"/>
    </source>
</evidence>
<dbReference type="AlphaFoldDB" id="A0A2K3JZB0"/>
<reference evidence="1 2" key="2">
    <citation type="journal article" date="2017" name="Front. Plant Sci.">
        <title>Gene Classification and Mining of Molecular Markers Useful in Red Clover (Trifolium pratense) Breeding.</title>
        <authorList>
            <person name="Istvanek J."/>
            <person name="Dluhosova J."/>
            <person name="Dluhos P."/>
            <person name="Patkova L."/>
            <person name="Nedelnik J."/>
            <person name="Repkova J."/>
        </authorList>
    </citation>
    <scope>NUCLEOTIDE SEQUENCE [LARGE SCALE GENOMIC DNA]</scope>
    <source>
        <strain evidence="2">cv. Tatra</strain>
        <tissue evidence="1">Young leaves</tissue>
    </source>
</reference>
<evidence type="ECO:0000313" key="1">
    <source>
        <dbReference type="EMBL" id="PNX59336.1"/>
    </source>
</evidence>
<sequence length="172" mass="19701">MHLVSWKKITQPRKYGGLGVRSSRSHNTALLGKLIWEILQTPDKLWVSLFNDRYLKGQLPFNVTVTGGSVIWNSMAKAVQMLKDGFTFKVGNGETSFWYDPWILKEKLCTVVPYVAIQDTSARIKDVWFDGKWNFNFLYTNLPDNVVNAITATQPRIVQNLPDVWTWSNSSS</sequence>
<dbReference type="Proteomes" id="UP000236291">
    <property type="component" value="Unassembled WGS sequence"/>
</dbReference>
<comment type="caution">
    <text evidence="1">The sequence shown here is derived from an EMBL/GenBank/DDBJ whole genome shotgun (WGS) entry which is preliminary data.</text>
</comment>
<name>A0A2K3JZB0_TRIPR</name>
<accession>A0A2K3JZB0</accession>
<organism evidence="1 2">
    <name type="scientific">Trifolium pratense</name>
    <name type="common">Red clover</name>
    <dbReference type="NCBI Taxonomy" id="57577"/>
    <lineage>
        <taxon>Eukaryota</taxon>
        <taxon>Viridiplantae</taxon>
        <taxon>Streptophyta</taxon>
        <taxon>Embryophyta</taxon>
        <taxon>Tracheophyta</taxon>
        <taxon>Spermatophyta</taxon>
        <taxon>Magnoliopsida</taxon>
        <taxon>eudicotyledons</taxon>
        <taxon>Gunneridae</taxon>
        <taxon>Pentapetalae</taxon>
        <taxon>rosids</taxon>
        <taxon>fabids</taxon>
        <taxon>Fabales</taxon>
        <taxon>Fabaceae</taxon>
        <taxon>Papilionoideae</taxon>
        <taxon>50 kb inversion clade</taxon>
        <taxon>NPAAA clade</taxon>
        <taxon>Hologalegina</taxon>
        <taxon>IRL clade</taxon>
        <taxon>Trifolieae</taxon>
        <taxon>Trifolium</taxon>
    </lineage>
</organism>
<dbReference type="ExpressionAtlas" id="A0A2K3JZB0">
    <property type="expression patterns" value="baseline"/>
</dbReference>
<reference evidence="1 2" key="1">
    <citation type="journal article" date="2014" name="Am. J. Bot.">
        <title>Genome assembly and annotation for red clover (Trifolium pratense; Fabaceae).</title>
        <authorList>
            <person name="Istvanek J."/>
            <person name="Jaros M."/>
            <person name="Krenek A."/>
            <person name="Repkova J."/>
        </authorList>
    </citation>
    <scope>NUCLEOTIDE SEQUENCE [LARGE SCALE GENOMIC DNA]</scope>
    <source>
        <strain evidence="2">cv. Tatra</strain>
        <tissue evidence="1">Young leaves</tissue>
    </source>
</reference>